<dbReference type="Proteomes" id="UP000008514">
    <property type="component" value="Chromosome"/>
</dbReference>
<reference evidence="2" key="1">
    <citation type="submission" date="2006-03" db="EMBL/GenBank/DDBJ databases">
        <authorList>
            <person name="Bowman J."/>
            <person name="Ferriera S."/>
            <person name="Johnson J."/>
            <person name="Kravitz S."/>
            <person name="Halpern A."/>
            <person name="Remington K."/>
            <person name="Beeson K."/>
            <person name="Tran B."/>
            <person name="Rogers Y.-H."/>
            <person name="Friedman R."/>
            <person name="Venter J.C."/>
        </authorList>
    </citation>
    <scope>NUCLEOTIDE SEQUENCE [LARGE SCALE GENOMIC DNA]</scope>
    <source>
        <strain evidence="2">ATCC 700755</strain>
    </source>
</reference>
<keyword evidence="1" id="KW-0472">Membrane</keyword>
<sequence>MAEIWIIVIAVSIFLIITLIYWKFTRETIKTKYGHNWKIWGARTFYWQDAIYICTGVTSIILVLLKWTNVLIF</sequence>
<keyword evidence="3" id="KW-1185">Reference proteome</keyword>
<protein>
    <submittedName>
        <fullName evidence="2">Uncharacterized protein</fullName>
    </submittedName>
</protein>
<proteinExistence type="predicted"/>
<feature type="transmembrane region" description="Helical" evidence="1">
    <location>
        <begin position="6"/>
        <end position="24"/>
    </location>
</feature>
<dbReference type="EMBL" id="CP003879">
    <property type="protein sequence ID" value="AFU68674.1"/>
    <property type="molecule type" value="Genomic_DNA"/>
</dbReference>
<organism evidence="2 3">
    <name type="scientific">Psychroflexus torquis (strain ATCC 700755 / CIP 106069 / ACAM 623)</name>
    <dbReference type="NCBI Taxonomy" id="313595"/>
    <lineage>
        <taxon>Bacteria</taxon>
        <taxon>Pseudomonadati</taxon>
        <taxon>Bacteroidota</taxon>
        <taxon>Flavobacteriia</taxon>
        <taxon>Flavobacteriales</taxon>
        <taxon>Flavobacteriaceae</taxon>
        <taxon>Psychroflexus</taxon>
    </lineage>
</organism>
<evidence type="ECO:0000313" key="3">
    <source>
        <dbReference type="Proteomes" id="UP000008514"/>
    </source>
</evidence>
<accession>K4IE46</accession>
<dbReference type="KEGG" id="ptq:P700755_001840"/>
<evidence type="ECO:0000256" key="1">
    <source>
        <dbReference type="SAM" id="Phobius"/>
    </source>
</evidence>
<reference evidence="2" key="2">
    <citation type="submission" date="2012-09" db="EMBL/GenBank/DDBJ databases">
        <title>The complete sequence of Psychroflexus torquis an extreme psychrophile from sea-ice that is stimulated by light.</title>
        <authorList>
            <person name="Feng S."/>
            <person name="Powell S.M."/>
            <person name="Bowman J.P."/>
        </authorList>
    </citation>
    <scope>NUCLEOTIDE SEQUENCE [LARGE SCALE GENOMIC DNA]</scope>
    <source>
        <strain evidence="2">ATCC 700755</strain>
    </source>
</reference>
<dbReference type="HOGENOM" id="CLU_199811_0_0_10"/>
<dbReference type="AlphaFoldDB" id="K4IE46"/>
<name>K4IE46_PSYTT</name>
<keyword evidence="1" id="KW-1133">Transmembrane helix</keyword>
<gene>
    <name evidence="2" type="ordered locus">P700755_001840</name>
</gene>
<feature type="transmembrane region" description="Helical" evidence="1">
    <location>
        <begin position="45"/>
        <end position="65"/>
    </location>
</feature>
<evidence type="ECO:0000313" key="2">
    <source>
        <dbReference type="EMBL" id="AFU68674.1"/>
    </source>
</evidence>
<keyword evidence="1" id="KW-0812">Transmembrane</keyword>